<comment type="caution">
    <text evidence="1">The sequence shown here is derived from an EMBL/GenBank/DDBJ whole genome shotgun (WGS) entry which is preliminary data.</text>
</comment>
<sequence>MTQKEEQKPRFEDYLGIKIYRRSPKAGRTGCFRTHGRQRTLIRSLAQILKEREWEEKQINSRILPP</sequence>
<protein>
    <submittedName>
        <fullName evidence="1">Uncharacterized protein</fullName>
    </submittedName>
</protein>
<name>A0A0E9NG28_SAICN</name>
<evidence type="ECO:0000313" key="2">
    <source>
        <dbReference type="Proteomes" id="UP000033140"/>
    </source>
</evidence>
<evidence type="ECO:0000313" key="1">
    <source>
        <dbReference type="EMBL" id="GAO48768.1"/>
    </source>
</evidence>
<reference evidence="1 2" key="1">
    <citation type="journal article" date="2011" name="J. Gen. Appl. Microbiol.">
        <title>Draft genome sequencing of the enigmatic yeast Saitoella complicata.</title>
        <authorList>
            <person name="Nishida H."/>
            <person name="Hamamoto M."/>
            <person name="Sugiyama J."/>
        </authorList>
    </citation>
    <scope>NUCLEOTIDE SEQUENCE [LARGE SCALE GENOMIC DNA]</scope>
    <source>
        <strain evidence="1 2">NRRL Y-17804</strain>
    </source>
</reference>
<dbReference type="AlphaFoldDB" id="A0A0E9NG28"/>
<gene>
    <name evidence="1" type="ORF">G7K_2937-t1</name>
</gene>
<reference evidence="1 2" key="2">
    <citation type="journal article" date="2014" name="J. Gen. Appl. Microbiol.">
        <title>The early diverging ascomycetous budding yeast Saitoella complicata has three histone deacetylases belonging to the Clr6, Hos2, and Rpd3 lineages.</title>
        <authorList>
            <person name="Nishida H."/>
            <person name="Matsumoto T."/>
            <person name="Kondo S."/>
            <person name="Hamamoto M."/>
            <person name="Yoshikawa H."/>
        </authorList>
    </citation>
    <scope>NUCLEOTIDE SEQUENCE [LARGE SCALE GENOMIC DNA]</scope>
    <source>
        <strain evidence="1 2">NRRL Y-17804</strain>
    </source>
</reference>
<dbReference type="Proteomes" id="UP000033140">
    <property type="component" value="Unassembled WGS sequence"/>
</dbReference>
<keyword evidence="2" id="KW-1185">Reference proteome</keyword>
<accession>A0A0E9NG28</accession>
<organism evidence="1 2">
    <name type="scientific">Saitoella complicata (strain BCRC 22490 / CBS 7301 / JCM 7358 / NBRC 10748 / NRRL Y-17804)</name>
    <dbReference type="NCBI Taxonomy" id="698492"/>
    <lineage>
        <taxon>Eukaryota</taxon>
        <taxon>Fungi</taxon>
        <taxon>Dikarya</taxon>
        <taxon>Ascomycota</taxon>
        <taxon>Taphrinomycotina</taxon>
        <taxon>Taphrinomycotina incertae sedis</taxon>
        <taxon>Saitoella</taxon>
    </lineage>
</organism>
<proteinExistence type="predicted"/>
<dbReference type="EMBL" id="BACD03000017">
    <property type="protein sequence ID" value="GAO48768.1"/>
    <property type="molecule type" value="Genomic_DNA"/>
</dbReference>
<reference evidence="1 2" key="3">
    <citation type="journal article" date="2015" name="Genome Announc.">
        <title>Draft Genome Sequence of the Archiascomycetous Yeast Saitoella complicata.</title>
        <authorList>
            <person name="Yamauchi K."/>
            <person name="Kondo S."/>
            <person name="Hamamoto M."/>
            <person name="Takahashi Y."/>
            <person name="Ogura Y."/>
            <person name="Hayashi T."/>
            <person name="Nishida H."/>
        </authorList>
    </citation>
    <scope>NUCLEOTIDE SEQUENCE [LARGE SCALE GENOMIC DNA]</scope>
    <source>
        <strain evidence="1 2">NRRL Y-17804</strain>
    </source>
</reference>